<dbReference type="InterPro" id="IPR015867">
    <property type="entry name" value="N-reg_PII/ATP_PRibTrfase_C"/>
</dbReference>
<dbReference type="SUPFAM" id="SSF54913">
    <property type="entry name" value="GlnB-like"/>
    <property type="match status" value="1"/>
</dbReference>
<sequence>MVKLVIAVVQDDYAEDLTDVITEAGYGVTKLATTGGFLKSGNTTLMIGVKKEDVDNVISIIKDVCKKRNQVVTTPPPVTGSTGIYVPYTVEVEVGGATIFVIDVDQFIKI</sequence>
<evidence type="ECO:0000313" key="1">
    <source>
        <dbReference type="EMBL" id="KYH29696.1"/>
    </source>
</evidence>
<dbReference type="Proteomes" id="UP000075374">
    <property type="component" value="Unassembled WGS sequence"/>
</dbReference>
<accession>A0A151APX7</accession>
<evidence type="ECO:0000313" key="2">
    <source>
        <dbReference type="Proteomes" id="UP000075374"/>
    </source>
</evidence>
<proteinExistence type="predicted"/>
<comment type="caution">
    <text evidence="1">The sequence shown here is derived from an EMBL/GenBank/DDBJ whole genome shotgun (WGS) entry which is preliminary data.</text>
</comment>
<dbReference type="PANTHER" id="PTHR38456:SF1">
    <property type="entry name" value="CYCLIC DI-AMP RECEPTOR A"/>
    <property type="match status" value="1"/>
</dbReference>
<gene>
    <name evidence="1" type="ORF">CLCOL_09270</name>
</gene>
<organism evidence="1 2">
    <name type="scientific">Clostridium colicanis DSM 13634</name>
    <dbReference type="NCBI Taxonomy" id="1121305"/>
    <lineage>
        <taxon>Bacteria</taxon>
        <taxon>Bacillati</taxon>
        <taxon>Bacillota</taxon>
        <taxon>Clostridia</taxon>
        <taxon>Eubacteriales</taxon>
        <taxon>Clostridiaceae</taxon>
        <taxon>Clostridium</taxon>
    </lineage>
</organism>
<dbReference type="Gene3D" id="3.30.70.120">
    <property type="match status" value="1"/>
</dbReference>
<dbReference type="PATRIC" id="fig|1121305.3.peg.943"/>
<evidence type="ECO:0008006" key="3">
    <source>
        <dbReference type="Google" id="ProtNLM"/>
    </source>
</evidence>
<dbReference type="PANTHER" id="PTHR38456">
    <property type="entry name" value="CYCLIC DI-AMP RECEPTOR A"/>
    <property type="match status" value="1"/>
</dbReference>
<name>A0A151APX7_9CLOT</name>
<reference evidence="1 2" key="1">
    <citation type="submission" date="2016-02" db="EMBL/GenBank/DDBJ databases">
        <title>Genome sequence of Clostridium colicanis DSM 13634.</title>
        <authorList>
            <person name="Poehlein A."/>
            <person name="Daniel R."/>
        </authorList>
    </citation>
    <scope>NUCLEOTIDE SEQUENCE [LARGE SCALE GENOMIC DNA]</scope>
    <source>
        <strain evidence="1 2">DSM 13634</strain>
    </source>
</reference>
<dbReference type="InterPro" id="IPR010375">
    <property type="entry name" value="CdAMP_rec"/>
</dbReference>
<dbReference type="EMBL" id="LTBB01000003">
    <property type="protein sequence ID" value="KYH29696.1"/>
    <property type="molecule type" value="Genomic_DNA"/>
</dbReference>
<dbReference type="Pfam" id="PF06153">
    <property type="entry name" value="CdAMP_rec"/>
    <property type="match status" value="1"/>
</dbReference>
<keyword evidence="2" id="KW-1185">Reference proteome</keyword>
<dbReference type="InterPro" id="IPR011322">
    <property type="entry name" value="N-reg_PII-like_a/b"/>
</dbReference>
<protein>
    <recommendedName>
        <fullName evidence="3">Cyclic di-AMP receptor A</fullName>
    </recommendedName>
</protein>
<dbReference type="STRING" id="1121305.CLCOL_09270"/>
<dbReference type="AlphaFoldDB" id="A0A151APX7"/>